<feature type="domain" description="Smr" evidence="1">
    <location>
        <begin position="17"/>
        <end position="92"/>
    </location>
</feature>
<dbReference type="AlphaFoldDB" id="A0A9D6V7M7"/>
<evidence type="ECO:0000259" key="1">
    <source>
        <dbReference type="PROSITE" id="PS50828"/>
    </source>
</evidence>
<evidence type="ECO:0000313" key="3">
    <source>
        <dbReference type="Proteomes" id="UP000807825"/>
    </source>
</evidence>
<dbReference type="Gene3D" id="3.30.1370.110">
    <property type="match status" value="1"/>
</dbReference>
<dbReference type="PANTHER" id="PTHR35562:SF2">
    <property type="entry name" value="DNA ENDONUCLEASE SMRA-RELATED"/>
    <property type="match status" value="1"/>
</dbReference>
<dbReference type="Proteomes" id="UP000807825">
    <property type="component" value="Unassembled WGS sequence"/>
</dbReference>
<accession>A0A9D6V7M7</accession>
<sequence>MNDREQDTVEIPIDGVLDLHTFSPKDLPYLLDDYIEACLERGIYEIRIIHGKGKGILRDRVRALLSRHASVDSFSEAPLEAGGWGATLVLLKEMSGEGKS</sequence>
<dbReference type="PROSITE" id="PS50828">
    <property type="entry name" value="SMR"/>
    <property type="match status" value="1"/>
</dbReference>
<dbReference type="InterPro" id="IPR036063">
    <property type="entry name" value="Smr_dom_sf"/>
</dbReference>
<dbReference type="Pfam" id="PF01713">
    <property type="entry name" value="Smr"/>
    <property type="match status" value="1"/>
</dbReference>
<dbReference type="EMBL" id="JACRDE010000562">
    <property type="protein sequence ID" value="MBI5252085.1"/>
    <property type="molecule type" value="Genomic_DNA"/>
</dbReference>
<proteinExistence type="predicted"/>
<protein>
    <submittedName>
        <fullName evidence="2">Smr/MutS family protein</fullName>
    </submittedName>
</protein>
<name>A0A9D6V7M7_9BACT</name>
<dbReference type="SUPFAM" id="SSF160443">
    <property type="entry name" value="SMR domain-like"/>
    <property type="match status" value="1"/>
</dbReference>
<dbReference type="SMART" id="SM00463">
    <property type="entry name" value="SMR"/>
    <property type="match status" value="1"/>
</dbReference>
<dbReference type="InterPro" id="IPR002625">
    <property type="entry name" value="Smr_dom"/>
</dbReference>
<organism evidence="2 3">
    <name type="scientific">Desulfomonile tiedjei</name>
    <dbReference type="NCBI Taxonomy" id="2358"/>
    <lineage>
        <taxon>Bacteria</taxon>
        <taxon>Pseudomonadati</taxon>
        <taxon>Thermodesulfobacteriota</taxon>
        <taxon>Desulfomonilia</taxon>
        <taxon>Desulfomonilales</taxon>
        <taxon>Desulfomonilaceae</taxon>
        <taxon>Desulfomonile</taxon>
    </lineage>
</organism>
<evidence type="ECO:0000313" key="2">
    <source>
        <dbReference type="EMBL" id="MBI5252085.1"/>
    </source>
</evidence>
<comment type="caution">
    <text evidence="2">The sequence shown here is derived from an EMBL/GenBank/DDBJ whole genome shotgun (WGS) entry which is preliminary data.</text>
</comment>
<gene>
    <name evidence="2" type="ORF">HY912_21530</name>
</gene>
<reference evidence="2" key="1">
    <citation type="submission" date="2020-07" db="EMBL/GenBank/DDBJ databases">
        <title>Huge and variable diversity of episymbiotic CPR bacteria and DPANN archaea in groundwater ecosystems.</title>
        <authorList>
            <person name="He C.Y."/>
            <person name="Keren R."/>
            <person name="Whittaker M."/>
            <person name="Farag I.F."/>
            <person name="Doudna J."/>
            <person name="Cate J.H.D."/>
            <person name="Banfield J.F."/>
        </authorList>
    </citation>
    <scope>NUCLEOTIDE SEQUENCE</scope>
    <source>
        <strain evidence="2">NC_groundwater_1664_Pr3_B-0.1um_52_9</strain>
    </source>
</reference>
<dbReference type="PANTHER" id="PTHR35562">
    <property type="entry name" value="DNA ENDONUCLEASE SMRA-RELATED"/>
    <property type="match status" value="1"/>
</dbReference>